<name>A0A0C2YW68_9AGAM</name>
<sequence>MSMPDEHSSINLLLPPDNRPILYRMEPILYQSITLKHDMKAKHFIGGICACSSPDEFAHTSITTLFIGGSVIHFNHLGDSPLILICSDKDLRSCLEPLDISDHQLVWLDQGHKGHNVCWDCGDVVRMWRLKTNASTKEWWNNIELISTFPISTHLVLIFQEHKRGFRTNWNALKTQRAGQEDSNNALVLRTEYRKSHLLLHLLLTCLRAAVEKWSGVVVVAALMAIIEVTIVRRLKSMYIPANHF</sequence>
<dbReference type="Proteomes" id="UP000053989">
    <property type="component" value="Unassembled WGS sequence"/>
</dbReference>
<dbReference type="HOGENOM" id="CLU_1134137_0_0_1"/>
<evidence type="ECO:0000313" key="2">
    <source>
        <dbReference type="Proteomes" id="UP000053989"/>
    </source>
</evidence>
<protein>
    <submittedName>
        <fullName evidence="1">Uncharacterized protein</fullName>
    </submittedName>
</protein>
<dbReference type="EMBL" id="KN822168">
    <property type="protein sequence ID" value="KIM53873.1"/>
    <property type="molecule type" value="Genomic_DNA"/>
</dbReference>
<evidence type="ECO:0000313" key="1">
    <source>
        <dbReference type="EMBL" id="KIM53873.1"/>
    </source>
</evidence>
<reference evidence="1 2" key="1">
    <citation type="submission" date="2014-04" db="EMBL/GenBank/DDBJ databases">
        <authorList>
            <consortium name="DOE Joint Genome Institute"/>
            <person name="Kuo A."/>
            <person name="Kohler A."/>
            <person name="Nagy L.G."/>
            <person name="Floudas D."/>
            <person name="Copeland A."/>
            <person name="Barry K.W."/>
            <person name="Cichocki N."/>
            <person name="Veneault-Fourrey C."/>
            <person name="LaButti K."/>
            <person name="Lindquist E.A."/>
            <person name="Lipzen A."/>
            <person name="Lundell T."/>
            <person name="Morin E."/>
            <person name="Murat C."/>
            <person name="Sun H."/>
            <person name="Tunlid A."/>
            <person name="Henrissat B."/>
            <person name="Grigoriev I.V."/>
            <person name="Hibbett D.S."/>
            <person name="Martin F."/>
            <person name="Nordberg H.P."/>
            <person name="Cantor M.N."/>
            <person name="Hua S.X."/>
        </authorList>
    </citation>
    <scope>NUCLEOTIDE SEQUENCE [LARGE SCALE GENOMIC DNA]</scope>
    <source>
        <strain evidence="1 2">Foug A</strain>
    </source>
</reference>
<proteinExistence type="predicted"/>
<dbReference type="InParanoid" id="A0A0C2YW68"/>
<dbReference type="AlphaFoldDB" id="A0A0C2YW68"/>
<organism evidence="1 2">
    <name type="scientific">Scleroderma citrinum Foug A</name>
    <dbReference type="NCBI Taxonomy" id="1036808"/>
    <lineage>
        <taxon>Eukaryota</taxon>
        <taxon>Fungi</taxon>
        <taxon>Dikarya</taxon>
        <taxon>Basidiomycota</taxon>
        <taxon>Agaricomycotina</taxon>
        <taxon>Agaricomycetes</taxon>
        <taxon>Agaricomycetidae</taxon>
        <taxon>Boletales</taxon>
        <taxon>Sclerodermatineae</taxon>
        <taxon>Sclerodermataceae</taxon>
        <taxon>Scleroderma</taxon>
    </lineage>
</organism>
<reference evidence="2" key="2">
    <citation type="submission" date="2015-01" db="EMBL/GenBank/DDBJ databases">
        <title>Evolutionary Origins and Diversification of the Mycorrhizal Mutualists.</title>
        <authorList>
            <consortium name="DOE Joint Genome Institute"/>
            <consortium name="Mycorrhizal Genomics Consortium"/>
            <person name="Kohler A."/>
            <person name="Kuo A."/>
            <person name="Nagy L.G."/>
            <person name="Floudas D."/>
            <person name="Copeland A."/>
            <person name="Barry K.W."/>
            <person name="Cichocki N."/>
            <person name="Veneault-Fourrey C."/>
            <person name="LaButti K."/>
            <person name="Lindquist E.A."/>
            <person name="Lipzen A."/>
            <person name="Lundell T."/>
            <person name="Morin E."/>
            <person name="Murat C."/>
            <person name="Riley R."/>
            <person name="Ohm R."/>
            <person name="Sun H."/>
            <person name="Tunlid A."/>
            <person name="Henrissat B."/>
            <person name="Grigoriev I.V."/>
            <person name="Hibbett D.S."/>
            <person name="Martin F."/>
        </authorList>
    </citation>
    <scope>NUCLEOTIDE SEQUENCE [LARGE SCALE GENOMIC DNA]</scope>
    <source>
        <strain evidence="2">Foug A</strain>
    </source>
</reference>
<gene>
    <name evidence="1" type="ORF">SCLCIDRAFT_11462</name>
</gene>
<keyword evidence="2" id="KW-1185">Reference proteome</keyword>
<accession>A0A0C2YW68</accession>